<dbReference type="AlphaFoldDB" id="A0A8D7B8W3"/>
<evidence type="ECO:0000313" key="7">
    <source>
        <dbReference type="EMBL" id="CAG1861848.1"/>
    </source>
</evidence>
<evidence type="ECO:0000256" key="2">
    <source>
        <dbReference type="ARBA" id="ARBA00022604"/>
    </source>
</evidence>
<feature type="domain" description="Agenet" evidence="6">
    <location>
        <begin position="272"/>
        <end position="328"/>
    </location>
</feature>
<dbReference type="EMBL" id="HG996467">
    <property type="protein sequence ID" value="CAG1861848.1"/>
    <property type="molecule type" value="Genomic_DNA"/>
</dbReference>
<feature type="region of interest" description="Disordered" evidence="4">
    <location>
        <begin position="490"/>
        <end position="520"/>
    </location>
</feature>
<feature type="compositionally biased region" description="Basic residues" evidence="4">
    <location>
        <begin position="352"/>
        <end position="361"/>
    </location>
</feature>
<keyword evidence="3" id="KW-0175">Coiled coil</keyword>
<feature type="coiled-coil region" evidence="3">
    <location>
        <begin position="894"/>
        <end position="956"/>
    </location>
</feature>
<evidence type="ECO:0000256" key="1">
    <source>
        <dbReference type="ARBA" id="ARBA00022448"/>
    </source>
</evidence>
<proteinExistence type="predicted"/>
<dbReference type="InterPro" id="IPR008395">
    <property type="entry name" value="Agenet-like_dom"/>
</dbReference>
<name>A0A8D7B8W3_MUSAM</name>
<evidence type="ECO:0000259" key="6">
    <source>
        <dbReference type="SMART" id="SM00743"/>
    </source>
</evidence>
<protein>
    <submittedName>
        <fullName evidence="7">(wild Malaysian banana) hypothetical protein</fullName>
    </submittedName>
</protein>
<reference evidence="7" key="1">
    <citation type="submission" date="2021-03" db="EMBL/GenBank/DDBJ databases">
        <authorList>
            <consortium name="Genoscope - CEA"/>
            <person name="William W."/>
        </authorList>
    </citation>
    <scope>NUCLEOTIDE SEQUENCE</scope>
    <source>
        <strain evidence="7">Doubled-haploid Pahang</strain>
    </source>
</reference>
<dbReference type="CDD" id="cd20405">
    <property type="entry name" value="Tudor_Agenet_AtDUF_rpt1_3"/>
    <property type="match status" value="2"/>
</dbReference>
<dbReference type="InterPro" id="IPR014002">
    <property type="entry name" value="Agenet_dom_plant"/>
</dbReference>
<dbReference type="InterPro" id="IPR007930">
    <property type="entry name" value="DUF724"/>
</dbReference>
<evidence type="ECO:0000256" key="5">
    <source>
        <dbReference type="SAM" id="SignalP"/>
    </source>
</evidence>
<feature type="domain" description="Agenet" evidence="6">
    <location>
        <begin position="49"/>
        <end position="118"/>
    </location>
</feature>
<keyword evidence="1" id="KW-0813">Transport</keyword>
<evidence type="ECO:0000256" key="3">
    <source>
        <dbReference type="SAM" id="Coils"/>
    </source>
</evidence>
<sequence length="965" mass="108019">PEQWSCRRLFSLSLFRCPLVSCWKYRSLTLMGRSDGPRGMKRRRRSSGSAFAVGAKVEVRSDEDGFRGAWYEATVVRQLSQRRFEVVYAFLVEDHDPSQPLREVVQRSNLRPQPPPLLAADAASSGGGRYSLHDLVEAFHNDGWWAGVIFAVLHGPTTSRYLVSFPTSREEVVFEESQMRPQLQWVRGRWVPVDEQRAEDPAFSSGAQVEVSRDRENYGAAWFGASVVEVFNSTTVLVEYENLKAENNDELLREIVDAQYIRTCQPNAALVKDFALNDEVEVLHHGGWVPGMISKIVNGSKYIIKMLHDENETEFGHAELRLRRFWNGQQWVFKSQMTSTALTEARSTGSKRNSHSGKRYHLPISVSTSSDDDDVDVDVTCEPGSTNLSLKHKIAEGQLECSQVCNNMKKVDSLEYSMGSPCSSLLVGYPATPMTEINLSVAMPMIEYSSSVEKHHSESPFLGEIADMANVGTTLPPNPLLDEHLNAHKNGLPKIPVRDEVSPRNSGNGSEHQSKVTQVSGAPISHEINGFFQYAEQRNSEGVHGSSLNITKGRRKLIIKAPRRLKMANSDDSVRQQAQDETQRRPSIVDSMRCFSSMCASIRSNEVFTSDGSRDKNELSGCLCQATSPLCRQNDVLLLQGNTPILDVVAYSSVSDAIGIYRAKNEVNYCQYDYAQCYKKKNLLTAGNSRIRCLVAQSLPDVVSSSLRTTCGGILNNARVYTVDQIIPSVIGESCTEINHNKAPSETVIFESMGALIDPISTGSPLKEELMPFSKTSSMWEPIESMEIFQVMPQQPHFHPLEQYSMEFREGMAIGLMISFANLVANIQQIHIDDAQATIEGRLRALSAFEANGFNVHCLRSRLQDLLEMHVNRRQCETRKAALKVKMLEKKDDNERLDSLIAAFDKAILELEQNLASFRDKKDSVIRERSSNDSEISKLQVNILEAEVTHNSAEENFKAILSAPW</sequence>
<dbReference type="SMART" id="SM00743">
    <property type="entry name" value="Agenet"/>
    <property type="match status" value="4"/>
</dbReference>
<feature type="region of interest" description="Disordered" evidence="4">
    <location>
        <begin position="566"/>
        <end position="586"/>
    </location>
</feature>
<dbReference type="Pfam" id="PF05266">
    <property type="entry name" value="DUF724"/>
    <property type="match status" value="1"/>
</dbReference>
<feature type="signal peptide" evidence="5">
    <location>
        <begin position="1"/>
        <end position="22"/>
    </location>
</feature>
<feature type="compositionally biased region" description="Polar residues" evidence="4">
    <location>
        <begin position="503"/>
        <end position="520"/>
    </location>
</feature>
<accession>A0A8D7B8W3</accession>
<feature type="region of interest" description="Disordered" evidence="4">
    <location>
        <begin position="343"/>
        <end position="365"/>
    </location>
</feature>
<keyword evidence="5" id="KW-0732">Signal</keyword>
<feature type="domain" description="Agenet" evidence="6">
    <location>
        <begin position="128"/>
        <end position="187"/>
    </location>
</feature>
<dbReference type="Pfam" id="PF05641">
    <property type="entry name" value="Agenet"/>
    <property type="match status" value="2"/>
</dbReference>
<keyword evidence="2" id="KW-0341">Growth regulation</keyword>
<feature type="chain" id="PRO_5034037185" evidence="5">
    <location>
        <begin position="23"/>
        <end position="965"/>
    </location>
</feature>
<feature type="non-terminal residue" evidence="7">
    <location>
        <position position="965"/>
    </location>
</feature>
<dbReference type="Gene3D" id="2.30.30.140">
    <property type="match status" value="1"/>
</dbReference>
<dbReference type="PANTHER" id="PTHR31917:SF148">
    <property type="entry name" value="DUF724 DOMAIN-CONTAINING PROTEIN 2"/>
    <property type="match status" value="1"/>
</dbReference>
<organism evidence="7">
    <name type="scientific">Musa acuminata subsp. malaccensis</name>
    <name type="common">Wild banana</name>
    <name type="synonym">Musa malaccensis</name>
    <dbReference type="NCBI Taxonomy" id="214687"/>
    <lineage>
        <taxon>Eukaryota</taxon>
        <taxon>Viridiplantae</taxon>
        <taxon>Streptophyta</taxon>
        <taxon>Embryophyta</taxon>
        <taxon>Tracheophyta</taxon>
        <taxon>Spermatophyta</taxon>
        <taxon>Magnoliopsida</taxon>
        <taxon>Liliopsida</taxon>
        <taxon>Zingiberales</taxon>
        <taxon>Musaceae</taxon>
        <taxon>Musa</taxon>
    </lineage>
</organism>
<dbReference type="CDD" id="cd20406">
    <property type="entry name" value="Tudor_Agenet_AtDUF_rpt2_4"/>
    <property type="match status" value="2"/>
</dbReference>
<gene>
    <name evidence="7" type="ORF">GSMUA_67420.1</name>
</gene>
<feature type="domain" description="Agenet" evidence="6">
    <location>
        <begin position="201"/>
        <end position="269"/>
    </location>
</feature>
<dbReference type="PANTHER" id="PTHR31917">
    <property type="entry name" value="AGENET DOMAIN-CONTAINING PROTEIN-RELATED"/>
    <property type="match status" value="1"/>
</dbReference>
<evidence type="ECO:0000256" key="4">
    <source>
        <dbReference type="SAM" id="MobiDB-lite"/>
    </source>
</evidence>